<evidence type="ECO:0000313" key="3">
    <source>
        <dbReference type="Proteomes" id="UP001153069"/>
    </source>
</evidence>
<feature type="region of interest" description="Disordered" evidence="1">
    <location>
        <begin position="212"/>
        <end position="263"/>
    </location>
</feature>
<reference evidence="2" key="1">
    <citation type="submission" date="2020-06" db="EMBL/GenBank/DDBJ databases">
        <authorList>
            <consortium name="Plant Systems Biology data submission"/>
        </authorList>
    </citation>
    <scope>NUCLEOTIDE SEQUENCE</scope>
    <source>
        <strain evidence="2">D6</strain>
    </source>
</reference>
<comment type="caution">
    <text evidence="2">The sequence shown here is derived from an EMBL/GenBank/DDBJ whole genome shotgun (WGS) entry which is preliminary data.</text>
</comment>
<gene>
    <name evidence="2" type="ORF">SEMRO_18_G013100.1</name>
</gene>
<keyword evidence="3" id="KW-1185">Reference proteome</keyword>
<dbReference type="Proteomes" id="UP001153069">
    <property type="component" value="Unassembled WGS sequence"/>
</dbReference>
<dbReference type="AlphaFoldDB" id="A0A9N8DCV1"/>
<organism evidence="2 3">
    <name type="scientific">Seminavis robusta</name>
    <dbReference type="NCBI Taxonomy" id="568900"/>
    <lineage>
        <taxon>Eukaryota</taxon>
        <taxon>Sar</taxon>
        <taxon>Stramenopiles</taxon>
        <taxon>Ochrophyta</taxon>
        <taxon>Bacillariophyta</taxon>
        <taxon>Bacillariophyceae</taxon>
        <taxon>Bacillariophycidae</taxon>
        <taxon>Naviculales</taxon>
        <taxon>Naviculaceae</taxon>
        <taxon>Seminavis</taxon>
    </lineage>
</organism>
<name>A0A9N8DCV1_9STRA</name>
<protein>
    <submittedName>
        <fullName evidence="2">Uncharacterized protein</fullName>
    </submittedName>
</protein>
<evidence type="ECO:0000313" key="2">
    <source>
        <dbReference type="EMBL" id="CAB9497359.1"/>
    </source>
</evidence>
<feature type="compositionally biased region" description="Basic and acidic residues" evidence="1">
    <location>
        <begin position="252"/>
        <end position="263"/>
    </location>
</feature>
<dbReference type="EMBL" id="CAICTM010000018">
    <property type="protein sequence ID" value="CAB9497359.1"/>
    <property type="molecule type" value="Genomic_DNA"/>
</dbReference>
<evidence type="ECO:0000256" key="1">
    <source>
        <dbReference type="SAM" id="MobiDB-lite"/>
    </source>
</evidence>
<feature type="region of interest" description="Disordered" evidence="1">
    <location>
        <begin position="156"/>
        <end position="184"/>
    </location>
</feature>
<accession>A0A9N8DCV1</accession>
<proteinExistence type="predicted"/>
<sequence length="575" mass="66688">MPWKSDKWELPQGTKGTQLAGCGNYKSVAHHLVFQLNKQCEHGKSGRSGYSACKCWDKNVVIPEETVKWFSVYQRTSNSGRHLLLKRVKDDMDQFMQQSNREKMSAKIQIPGMPCRICIPKLRVLLDKKISCNKIQNGPTNKDWKRVLGAIPKAADPSTVPLHRPFSKMPKLNKPKTALEDDEKGLPEAAFKPLILRLNCKDGYITVRRSIDQQSRQIQKKRAPHEPGGVQPQQDSRKRTRSAPESYNRNYHPIEKQKFPPIHDYDPDQLINIDVLRKMHEKFKDKPVHQDTMINVLAHGEHGKKPDECILWYSEKGDIIQDIVEEIYRELGKHIQFVYNAITSDNCMLDEDQKKEWKRMVQKCKMEPDFLKNNYEAILDKSNEEYYNDVIAGQHPFEGCLGAATHHMQRDWQFDLTYYPAHVDTVDGIVMFWSMQQTIPECQQTKSYNLVAIPDEADEPFFDESEGYASYKRYKESLSEKEQQQVKAVETEFFDTINRCNDQKQKTNEHRCYRIMVYELVGGSRLVFAAGKYPHTTIIRGRENPAGAQNEGAKVHVNKFRRSLLVMHQLEISQG</sequence>